<protein>
    <submittedName>
        <fullName evidence="1">Uncharacterized protein</fullName>
    </submittedName>
</protein>
<reference evidence="1 2" key="1">
    <citation type="journal article" date="2013" name="Genome Biol.">
        <title>The genome sequence of the most widely cultivated cacao type and its use to identify candidate genes regulating pod color.</title>
        <authorList>
            <person name="Motamayor J.C."/>
            <person name="Mockaitis K."/>
            <person name="Schmutz J."/>
            <person name="Haiminen N."/>
            <person name="Iii D.L."/>
            <person name="Cornejo O."/>
            <person name="Findley S.D."/>
            <person name="Zheng P."/>
            <person name="Utro F."/>
            <person name="Royaert S."/>
            <person name="Saski C."/>
            <person name="Jenkins J."/>
            <person name="Podicheti R."/>
            <person name="Zhao M."/>
            <person name="Scheffler B.E."/>
            <person name="Stack J.C."/>
            <person name="Feltus F.A."/>
            <person name="Mustiga G.M."/>
            <person name="Amores F."/>
            <person name="Phillips W."/>
            <person name="Marelli J.P."/>
            <person name="May G.D."/>
            <person name="Shapiro H."/>
            <person name="Ma J."/>
            <person name="Bustamante C.D."/>
            <person name="Schnell R.J."/>
            <person name="Main D."/>
            <person name="Gilbert D."/>
            <person name="Parida L."/>
            <person name="Kuhn D.N."/>
        </authorList>
    </citation>
    <scope>NUCLEOTIDE SEQUENCE [LARGE SCALE GENOMIC DNA]</scope>
    <source>
        <strain evidence="2">cv. Matina 1-6</strain>
    </source>
</reference>
<dbReference type="EMBL" id="CM001884">
    <property type="protein sequence ID" value="EOY27954.1"/>
    <property type="molecule type" value="Genomic_DNA"/>
</dbReference>
<evidence type="ECO:0000313" key="2">
    <source>
        <dbReference type="Proteomes" id="UP000026915"/>
    </source>
</evidence>
<gene>
    <name evidence="1" type="ORF">TCM_029662</name>
</gene>
<dbReference type="Gramene" id="EOY27954">
    <property type="protein sequence ID" value="EOY27954"/>
    <property type="gene ID" value="TCM_029662"/>
</dbReference>
<dbReference type="HOGENOM" id="CLU_2445244_0_0_1"/>
<accession>A0A061GLH0</accession>
<proteinExistence type="predicted"/>
<keyword evidence="2" id="KW-1185">Reference proteome</keyword>
<evidence type="ECO:0000313" key="1">
    <source>
        <dbReference type="EMBL" id="EOY27954.1"/>
    </source>
</evidence>
<organism evidence="1 2">
    <name type="scientific">Theobroma cacao</name>
    <name type="common">Cacao</name>
    <name type="synonym">Cocoa</name>
    <dbReference type="NCBI Taxonomy" id="3641"/>
    <lineage>
        <taxon>Eukaryota</taxon>
        <taxon>Viridiplantae</taxon>
        <taxon>Streptophyta</taxon>
        <taxon>Embryophyta</taxon>
        <taxon>Tracheophyta</taxon>
        <taxon>Spermatophyta</taxon>
        <taxon>Magnoliopsida</taxon>
        <taxon>eudicotyledons</taxon>
        <taxon>Gunneridae</taxon>
        <taxon>Pentapetalae</taxon>
        <taxon>rosids</taxon>
        <taxon>malvids</taxon>
        <taxon>Malvales</taxon>
        <taxon>Malvaceae</taxon>
        <taxon>Byttnerioideae</taxon>
        <taxon>Theobroma</taxon>
    </lineage>
</organism>
<name>A0A061GLH0_THECC</name>
<dbReference type="InParanoid" id="A0A061GLH0"/>
<sequence length="90" mass="10665">MINHVCLGILVSSPFRFRKFFFAGKPKAKISRFAREVTVVFRAQHCLVLWDSPHIKPWNFLTTKRFLPRRNLCYKILGREYKMMATGNEC</sequence>
<dbReference type="AlphaFoldDB" id="A0A061GLH0"/>
<dbReference type="Proteomes" id="UP000026915">
    <property type="component" value="Chromosome 6"/>
</dbReference>